<dbReference type="Pfam" id="PF00566">
    <property type="entry name" value="RabGAP-TBC"/>
    <property type="match status" value="1"/>
</dbReference>
<gene>
    <name evidence="3" type="ORF">MHBO_001042</name>
</gene>
<dbReference type="PROSITE" id="PS50086">
    <property type="entry name" value="TBC_RABGAP"/>
    <property type="match status" value="1"/>
</dbReference>
<dbReference type="SUPFAM" id="SSF47923">
    <property type="entry name" value="Ypt/Rab-GAP domain of gyp1p"/>
    <property type="match status" value="2"/>
</dbReference>
<dbReference type="InterPro" id="IPR045913">
    <property type="entry name" value="TBC20/Gyp8-like"/>
</dbReference>
<accession>A0ABV2AI55</accession>
<keyword evidence="4" id="KW-1185">Reference proteome</keyword>
<dbReference type="PANTHER" id="PTHR20913">
    <property type="entry name" value="TBC1 DOMAIN FAMILY MEMBER 20/GTPASE"/>
    <property type="match status" value="1"/>
</dbReference>
<dbReference type="InterPro" id="IPR035969">
    <property type="entry name" value="Rab-GAP_TBC_sf"/>
</dbReference>
<dbReference type="Gene3D" id="1.10.8.1310">
    <property type="match status" value="1"/>
</dbReference>
<evidence type="ECO:0000313" key="4">
    <source>
        <dbReference type="Proteomes" id="UP001439008"/>
    </source>
</evidence>
<protein>
    <recommendedName>
        <fullName evidence="2">Rab-GAP TBC domain-containing protein</fullName>
    </recommendedName>
</protein>
<organism evidence="3 4">
    <name type="scientific">Bonamia ostreae</name>
    <dbReference type="NCBI Taxonomy" id="126728"/>
    <lineage>
        <taxon>Eukaryota</taxon>
        <taxon>Sar</taxon>
        <taxon>Rhizaria</taxon>
        <taxon>Endomyxa</taxon>
        <taxon>Ascetosporea</taxon>
        <taxon>Haplosporida</taxon>
        <taxon>Bonamia</taxon>
    </lineage>
</organism>
<proteinExistence type="predicted"/>
<dbReference type="Gene3D" id="1.10.472.80">
    <property type="entry name" value="Ypt/Rab-GAP domain of gyp1p, domain 3"/>
    <property type="match status" value="1"/>
</dbReference>
<evidence type="ECO:0000256" key="1">
    <source>
        <dbReference type="ARBA" id="ARBA00022468"/>
    </source>
</evidence>
<evidence type="ECO:0000259" key="2">
    <source>
        <dbReference type="PROSITE" id="PS50086"/>
    </source>
</evidence>
<name>A0ABV2AI55_9EUKA</name>
<dbReference type="Proteomes" id="UP001439008">
    <property type="component" value="Unassembled WGS sequence"/>
</dbReference>
<reference evidence="3 4" key="1">
    <citation type="journal article" date="2024" name="BMC Biol.">
        <title>Comparative genomics of Ascetosporea gives new insight into the evolutionary basis for animal parasitism in Rhizaria.</title>
        <authorList>
            <person name="Hiltunen Thoren M."/>
            <person name="Onut-Brannstrom I."/>
            <person name="Alfjorden A."/>
            <person name="Peckova H."/>
            <person name="Swords F."/>
            <person name="Hooper C."/>
            <person name="Holzer A.S."/>
            <person name="Bass D."/>
            <person name="Burki F."/>
        </authorList>
    </citation>
    <scope>NUCLEOTIDE SEQUENCE [LARGE SCALE GENOMIC DNA]</scope>
    <source>
        <strain evidence="3">20-A016</strain>
    </source>
</reference>
<keyword evidence="1" id="KW-0343">GTPase activation</keyword>
<dbReference type="SMART" id="SM00164">
    <property type="entry name" value="TBC"/>
    <property type="match status" value="1"/>
</dbReference>
<dbReference type="EMBL" id="JBDODL010000219">
    <property type="protein sequence ID" value="MES1919179.1"/>
    <property type="molecule type" value="Genomic_DNA"/>
</dbReference>
<dbReference type="PANTHER" id="PTHR20913:SF7">
    <property type="entry name" value="RE60063P"/>
    <property type="match status" value="1"/>
</dbReference>
<sequence>MIELIDFIKKIAFRRETKESEADISQRVFRIVSENSSETNSLKNLGEKWGFGSNEARISAWTRLLLKNESPRAPLNKDYFEQSSGNKNDFTVGVNQINLDVRRSFVIGDNFLFEDRKMREFARKDLGIVLQTIFEENKDISYTQGFHELVSIFFHVAGMEASYRISLVVIERYYKDFLYSSFEETKSVLRFCVEIIKMEDRMLFEHLHQNKINGFFSLSWLLTWFSYNKQEIEGILRIFDFIISTNFIMPYYISAAVFV</sequence>
<dbReference type="InterPro" id="IPR000195">
    <property type="entry name" value="Rab-GAP-TBC_dom"/>
</dbReference>
<feature type="domain" description="Rab-GAP TBC" evidence="2">
    <location>
        <begin position="51"/>
        <end position="246"/>
    </location>
</feature>
<evidence type="ECO:0000313" key="3">
    <source>
        <dbReference type="EMBL" id="MES1919179.1"/>
    </source>
</evidence>
<comment type="caution">
    <text evidence="3">The sequence shown here is derived from an EMBL/GenBank/DDBJ whole genome shotgun (WGS) entry which is preliminary data.</text>
</comment>